<feature type="compositionally biased region" description="Basic residues" evidence="1">
    <location>
        <begin position="120"/>
        <end position="134"/>
    </location>
</feature>
<feature type="compositionally biased region" description="Polar residues" evidence="1">
    <location>
        <begin position="89"/>
        <end position="100"/>
    </location>
</feature>
<evidence type="ECO:0000313" key="3">
    <source>
        <dbReference type="Proteomes" id="UP000807504"/>
    </source>
</evidence>
<protein>
    <submittedName>
        <fullName evidence="2">Uncharacterized protein</fullName>
    </submittedName>
</protein>
<accession>A0A8T0EP86</accession>
<name>A0A8T0EP86_ARGBR</name>
<feature type="compositionally biased region" description="Basic residues" evidence="1">
    <location>
        <begin position="146"/>
        <end position="155"/>
    </location>
</feature>
<sequence>MEAEESKEINKDPKKSHEEELLELAKKELLREIKCASLRAEQFGAHSWAKPQHYVPSKRFLKHMLVSASKDNDRREQHTLERREKAIKHNTNSFRRYSSYSKDERKKKHSHVENEVENYKRKKHKHKEKKPSKDKKKDKGKSYSKSVKRKLSNER</sequence>
<organism evidence="2 3">
    <name type="scientific">Argiope bruennichi</name>
    <name type="common">Wasp spider</name>
    <name type="synonym">Aranea bruennichi</name>
    <dbReference type="NCBI Taxonomy" id="94029"/>
    <lineage>
        <taxon>Eukaryota</taxon>
        <taxon>Metazoa</taxon>
        <taxon>Ecdysozoa</taxon>
        <taxon>Arthropoda</taxon>
        <taxon>Chelicerata</taxon>
        <taxon>Arachnida</taxon>
        <taxon>Araneae</taxon>
        <taxon>Araneomorphae</taxon>
        <taxon>Entelegynae</taxon>
        <taxon>Araneoidea</taxon>
        <taxon>Araneidae</taxon>
        <taxon>Argiope</taxon>
    </lineage>
</organism>
<dbReference type="AlphaFoldDB" id="A0A8T0EP86"/>
<reference evidence="2" key="2">
    <citation type="submission" date="2020-06" db="EMBL/GenBank/DDBJ databases">
        <authorList>
            <person name="Sheffer M."/>
        </authorList>
    </citation>
    <scope>NUCLEOTIDE SEQUENCE</scope>
</reference>
<dbReference type="Proteomes" id="UP000807504">
    <property type="component" value="Unassembled WGS sequence"/>
</dbReference>
<reference evidence="2" key="1">
    <citation type="journal article" date="2020" name="bioRxiv">
        <title>Chromosome-level reference genome of the European wasp spider Argiope bruennichi: a resource for studies on range expansion and evolutionary adaptation.</title>
        <authorList>
            <person name="Sheffer M.M."/>
            <person name="Hoppe A."/>
            <person name="Krehenwinkel H."/>
            <person name="Uhl G."/>
            <person name="Kuss A.W."/>
            <person name="Jensen L."/>
            <person name="Jensen C."/>
            <person name="Gillespie R.G."/>
            <person name="Hoff K.J."/>
            <person name="Prost S."/>
        </authorList>
    </citation>
    <scope>NUCLEOTIDE SEQUENCE</scope>
</reference>
<feature type="region of interest" description="Disordered" evidence="1">
    <location>
        <begin position="66"/>
        <end position="155"/>
    </location>
</feature>
<feature type="compositionally biased region" description="Basic and acidic residues" evidence="1">
    <location>
        <begin position="70"/>
        <end position="84"/>
    </location>
</feature>
<evidence type="ECO:0000256" key="1">
    <source>
        <dbReference type="SAM" id="MobiDB-lite"/>
    </source>
</evidence>
<proteinExistence type="predicted"/>
<comment type="caution">
    <text evidence="2">The sequence shown here is derived from an EMBL/GenBank/DDBJ whole genome shotgun (WGS) entry which is preliminary data.</text>
</comment>
<gene>
    <name evidence="2" type="ORF">HNY73_016905</name>
</gene>
<evidence type="ECO:0000313" key="2">
    <source>
        <dbReference type="EMBL" id="KAF8774345.1"/>
    </source>
</evidence>
<dbReference type="EMBL" id="JABXBU010002227">
    <property type="protein sequence ID" value="KAF8774345.1"/>
    <property type="molecule type" value="Genomic_DNA"/>
</dbReference>
<keyword evidence="3" id="KW-1185">Reference proteome</keyword>